<protein>
    <submittedName>
        <fullName evidence="7">Pectinesterase</fullName>
    </submittedName>
</protein>
<dbReference type="UniPathway" id="UPA00545">
    <property type="reaction ID" value="UER00823"/>
</dbReference>
<comment type="pathway">
    <text evidence="2">Glycan metabolism; pectin degradation; 2-dehydro-3-deoxy-D-gluconate from pectin: step 1/5.</text>
</comment>
<keyword evidence="3" id="KW-0964">Secreted</keyword>
<proteinExistence type="predicted"/>
<dbReference type="AlphaFoldDB" id="A0A4D6MJE4"/>
<dbReference type="PANTHER" id="PTHR31707">
    <property type="entry name" value="PECTINESTERASE"/>
    <property type="match status" value="1"/>
</dbReference>
<dbReference type="Proteomes" id="UP000501690">
    <property type="component" value="Linkage Group LG7"/>
</dbReference>
<evidence type="ECO:0000256" key="2">
    <source>
        <dbReference type="ARBA" id="ARBA00005184"/>
    </source>
</evidence>
<keyword evidence="5" id="KW-0063">Aspartyl esterase</keyword>
<dbReference type="InterPro" id="IPR000070">
    <property type="entry name" value="Pectinesterase_cat"/>
</dbReference>
<evidence type="ECO:0000256" key="5">
    <source>
        <dbReference type="ARBA" id="ARBA00023085"/>
    </source>
</evidence>
<evidence type="ECO:0000313" key="7">
    <source>
        <dbReference type="EMBL" id="QCE00894.1"/>
    </source>
</evidence>
<dbReference type="SUPFAM" id="SSF51126">
    <property type="entry name" value="Pectin lyase-like"/>
    <property type="match status" value="1"/>
</dbReference>
<accession>A0A4D6MJE4</accession>
<evidence type="ECO:0000259" key="6">
    <source>
        <dbReference type="Pfam" id="PF01095"/>
    </source>
</evidence>
<feature type="domain" description="Pectinesterase catalytic" evidence="6">
    <location>
        <begin position="53"/>
        <end position="173"/>
    </location>
</feature>
<evidence type="ECO:0000256" key="1">
    <source>
        <dbReference type="ARBA" id="ARBA00004191"/>
    </source>
</evidence>
<dbReference type="GO" id="GO:0030599">
    <property type="term" value="F:pectinesterase activity"/>
    <property type="evidence" value="ECO:0007669"/>
    <property type="project" value="InterPro"/>
</dbReference>
<keyword evidence="8" id="KW-1185">Reference proteome</keyword>
<keyword evidence="4" id="KW-0378">Hydrolase</keyword>
<dbReference type="Gene3D" id="2.160.20.10">
    <property type="entry name" value="Single-stranded right-handed beta-helix, Pectin lyase-like"/>
    <property type="match status" value="2"/>
</dbReference>
<reference evidence="7 8" key="1">
    <citation type="submission" date="2019-04" db="EMBL/GenBank/DDBJ databases">
        <title>An improved genome assembly and genetic linkage map for asparagus bean, Vigna unguiculata ssp. sesquipedialis.</title>
        <authorList>
            <person name="Xia Q."/>
            <person name="Zhang R."/>
            <person name="Dong Y."/>
        </authorList>
    </citation>
    <scope>NUCLEOTIDE SEQUENCE [LARGE SCALE GENOMIC DNA]</scope>
    <source>
        <tissue evidence="7">Leaf</tissue>
    </source>
</reference>
<evidence type="ECO:0000313" key="8">
    <source>
        <dbReference type="Proteomes" id="UP000501690"/>
    </source>
</evidence>
<evidence type="ECO:0000256" key="3">
    <source>
        <dbReference type="ARBA" id="ARBA00022512"/>
    </source>
</evidence>
<evidence type="ECO:0000256" key="4">
    <source>
        <dbReference type="ARBA" id="ARBA00022801"/>
    </source>
</evidence>
<gene>
    <name evidence="7" type="ORF">DEO72_LG7g2185</name>
</gene>
<dbReference type="InterPro" id="IPR012334">
    <property type="entry name" value="Pectin_lyas_fold"/>
</dbReference>
<dbReference type="InterPro" id="IPR011050">
    <property type="entry name" value="Pectin_lyase_fold/virulence"/>
</dbReference>
<keyword evidence="3" id="KW-0134">Cell wall</keyword>
<name>A0A4D6MJE4_VIGUN</name>
<comment type="subcellular location">
    <subcellularLocation>
        <location evidence="1">Secreted</location>
        <location evidence="1">Cell wall</location>
    </subcellularLocation>
</comment>
<dbReference type="GO" id="GO:0042545">
    <property type="term" value="P:cell wall modification"/>
    <property type="evidence" value="ECO:0007669"/>
    <property type="project" value="InterPro"/>
</dbReference>
<dbReference type="EMBL" id="CP039351">
    <property type="protein sequence ID" value="QCE00894.1"/>
    <property type="molecule type" value="Genomic_DNA"/>
</dbReference>
<dbReference type="Pfam" id="PF01095">
    <property type="entry name" value="Pectinesterase"/>
    <property type="match status" value="2"/>
</dbReference>
<organism evidence="7 8">
    <name type="scientific">Vigna unguiculata</name>
    <name type="common">Cowpea</name>
    <dbReference type="NCBI Taxonomy" id="3917"/>
    <lineage>
        <taxon>Eukaryota</taxon>
        <taxon>Viridiplantae</taxon>
        <taxon>Streptophyta</taxon>
        <taxon>Embryophyta</taxon>
        <taxon>Tracheophyta</taxon>
        <taxon>Spermatophyta</taxon>
        <taxon>Magnoliopsida</taxon>
        <taxon>eudicotyledons</taxon>
        <taxon>Gunneridae</taxon>
        <taxon>Pentapetalae</taxon>
        <taxon>rosids</taxon>
        <taxon>fabids</taxon>
        <taxon>Fabales</taxon>
        <taxon>Fabaceae</taxon>
        <taxon>Papilionoideae</taxon>
        <taxon>50 kb inversion clade</taxon>
        <taxon>NPAAA clade</taxon>
        <taxon>indigoferoid/millettioid clade</taxon>
        <taxon>Phaseoleae</taxon>
        <taxon>Vigna</taxon>
    </lineage>
</organism>
<sequence>MLVTLVIANARNPPKSQQGMLQDVHGLACKNDDMLEASNMLQDLQELVGLNFDMVVASDSSCNFTIVSEAIAITPVLSSSRFTIKIKVRIYQQNVVVPSNKTNLFLVGDERGITIITATKNAHEGLEALGTATIVVQSTSFLATNIIFQNSVGPSNEQVVTLAVTGSNSTFYNSGWLEWEGTTIGLNTLVYREYKKFGAGADTSKRVTWEGFKVITDLVEVEPFTPRNFINGSQWLNSTGFPYKLDL</sequence>
<feature type="domain" description="Pectinesterase catalytic" evidence="6">
    <location>
        <begin position="174"/>
        <end position="232"/>
    </location>
</feature>
<dbReference type="GO" id="GO:0045490">
    <property type="term" value="P:pectin catabolic process"/>
    <property type="evidence" value="ECO:0007669"/>
    <property type="project" value="UniProtKB-UniPathway"/>
</dbReference>